<dbReference type="CDD" id="cd00112">
    <property type="entry name" value="LDLa"/>
    <property type="match status" value="3"/>
</dbReference>
<dbReference type="InterPro" id="IPR013162">
    <property type="entry name" value="CD80_C2-set"/>
</dbReference>
<dbReference type="SMART" id="SM00137">
    <property type="entry name" value="MAM"/>
    <property type="match status" value="5"/>
</dbReference>
<dbReference type="SUPFAM" id="SSF48726">
    <property type="entry name" value="Immunoglobulin"/>
    <property type="match status" value="2"/>
</dbReference>
<comment type="subcellular location">
    <subcellularLocation>
        <location evidence="1">Cell membrane</location>
        <topology evidence="1">Single-pass type II membrane protein</topology>
    </subcellularLocation>
</comment>
<keyword evidence="21" id="KW-1185">Reference proteome</keyword>
<dbReference type="CDD" id="cd06263">
    <property type="entry name" value="MAM"/>
    <property type="match status" value="4"/>
</dbReference>
<feature type="domain" description="MAM" evidence="17">
    <location>
        <begin position="788"/>
        <end position="937"/>
    </location>
</feature>
<keyword evidence="5" id="KW-0677">Repeat</keyword>
<feature type="domain" description="SRCR" evidence="18">
    <location>
        <begin position="72"/>
        <end position="173"/>
    </location>
</feature>
<feature type="domain" description="MAM" evidence="17">
    <location>
        <begin position="1299"/>
        <end position="1453"/>
    </location>
</feature>
<dbReference type="Gene3D" id="2.60.40.10">
    <property type="entry name" value="Immunoglobulins"/>
    <property type="match status" value="2"/>
</dbReference>
<dbReference type="Gene3D" id="4.10.400.10">
    <property type="entry name" value="Low-density Lipoprotein Receptor"/>
    <property type="match status" value="2"/>
</dbReference>
<dbReference type="InterPro" id="IPR007110">
    <property type="entry name" value="Ig-like_dom"/>
</dbReference>
<sequence>MDQIKCSSDILSPCVSIYKLCDGYADCLNSFDEQHCHNYTRLTSIASTIATSSWYTTVSPPSNTTSHSNIEIRLVNGSNCLEGRVEININGVWGTISTSSFTYREAGVICKQLGFRGQAAYPLLYGYFGQADSTVPVWYTYLYCYTGALRLEDCSRSKYGAGNHYQDVGVRCETGTSEYSCSFNYNCHFLSMQSSTPVYWSRRNGCTGTSSTGPCGGHDGYYSYYMYLETDYGSLVTQLKCTQQFHLMIKFVGIRGNSYRGDIGVDEVKLQRGTCDSVCPNNIDEEAGVNCTFSKRNACNYTTESIKGTGDWMYKSYSTTRKNLPFSDVSERSYGYYFYQSSYGKEGDSAGLFSPYFTSLSSSTVRFYSYFGGSDVGSLRVSTKDDSGKTTSLWYKHGEQANGWLLSCISLEQEANLFLEFVASRSSDGDAAIAVDNVTVSEKRACVRNCFIGIAETVCDFDHPYMCGYKVNCSCTQQSHLYKWNRHTGPTASKHTGPESDSESDGYYMYAEATFGDHSDATSLKFPEFKATGSQNLQFKYHMYGNDTGKLMVQAKNKGNNSITKIWSLTGPQKNDWNQICMPLRIAAQTNVELSFVAVRGDGPIGDIAIDDVLVTEEECPHTASCDFSYGTCDYHVTWNDYIVKWIRGHHVGIPFSSLDGFYFYVVSTNWREGTQTFLFSKIFQAYGTESVSFDYINSLYTKFEIGWIEAPTDNTTLDNIKYSDINILHTTTNKADHWTKRCVSLGAVTRNISIVFVHTSGVSDIQLTAVDNVEVSMSSCIDGIYESSCGFEPLDLCGYDIITPDKCPTQETYRWTVANENGNKVLYADGSLGEPDDMAVVEFPNNSISSMMFLHFKYMVNNWNSNKNLMYSISKEDDFTSFVATRPYLSAWQTYCVGVPGPKVVNLRFQTKRNRADRDAGVYIDDVILSSDSCPAKTVTCDFNDSIMCGYYMSNSWKRTEHNTKTGDYYMAVTPSNYTSFSLVSPYRLATNNVQCLQFRYIFPGSSKARLLFKLHRENSESTKVSMEGTKTWKNFLYQIEEKFDFLVFILDSVYPLIGRDEAAGIDDVKVSTGTCIPVDCKNDEYRCASGLQCIPQSYVCDSITHCVDGSDEKDCDGSITCDFESPRICEYTLTGYNIIRINDTDDNHHISIPLGDFHLLQSPLEYIPTASCLSFLTKVPYNIHYGIRLSIEDVDGLLMPIYTVGNMKATPYWTPYKTNIPSGNYSVVFEMLILQRSYYRYLKIDDVVLHPGECSEGCIAGYFNCSADNVCIPEEYVCDRKWYCSDGEDEMFCDYSITCSFDEYDVCEYNLGSWKNGSSDTVKELNLVDHTFQNSTGSYMYTGDLDGLYHDREMTSPTFQIDKPMCVEFFYVFIRTHEYSSTFLTIHQNTTYKNNEVFSLVEYRTNVSNQWQRGIFPVDVGIISLRFTAGGHRSVVAIDDVLLKDRIFCSDNFGINNSVSPSLLPSTVIPATNTPSDGSQNGLEVKTESYHNQSAELQIPPGSPVINRPQTIMLGSIVRMSCQSTGGHPSPTVKWFKDNTEITHGITSTTTSRTVTTTWTFIASLNVHLEAYECQAENGVLQNPLSSTVFIEVYFYPVFPTLQGPATLAPGESGTWTCVSANGYPVYKMTMRNENTNTSFGDQFSTDTKYNSSRKSYTVTGTLNWKPIQANNGHSICCNVTNIDAYIAQTICLRLTISYNTTSPSTPSISTTYSLYNTTAVSTTTVSPIYDGCYYHDTTVCSRIFGLNFTKFPNVFGHQNYNEAANVWYYWSQIPSDPCQMLYTHLMCAALFPVCRRDTTQQICRQSCHDTFNMLFSGVCGYNNTSPSMYKLSYYCDLLRDDDACLTLPDYIGNISTSTSMPPFTSTQRSTTAVSIIISHLDIIPTFTTVDSAGGIVEIVIRGQFGYVYCRETTYCPSLICQYLGYSSGIIRNTFYMRGLPKHAKQSVRCTSASRQLSDCQINYETNYDYVTGIKCVGRTPTIDCRFGNSFQGSCSYRAYNTIDGWSLDSRGYNFYSGNGNFSSNLSSNKFTTPSSGSVYINLAILTKALQMQFRLETEDMIYDLGYAESGETRACFDLPSSVVGTLVVRGRLVSPVSSYNRVANIYEIKVNQKKICPKPFPYSICRFNETSPVRVECASRIIDPVPFQWNMTYTAGGEMTADSSFGNQDDIAKFYLPLNATTNQNLKFRYRNTGRSVSLKLQINMNYERETKQLFMKENIDLHGSWESVCVSMSKVTTGEITNGELEFVATRGTHFSDDLQVDDVELISNDCPHFASCDFNSSLSCRYKRTSESGFSWAWGTYKLAGRYIPAPTTDHTQGTSDGGFMYTQTCIPYLTENEGDIANLTTVTFGLNSSTPMKASFYYHVHGLNMGTLKVYLNRQQNAAIQSTEVFSVAGSQSNEWYYSCVNLPSSDMNVSITFSAVLGDGCDSVFAVDDVMISEGLCAEHLDEVICNFEVTNTCEYSSNCTQGSKFLWSKQRGKTPSEQTGPYGDASGHFEGHFMYVESSHGQPGDTTYLSFPQFTSNNPSSLHFSYHMLGDNIGTLDILSKNTATSTVTKLWTRTEEQSRYWIKGCVPLSPETEQTILFVATKASGFHGDIALDNVYVADGNCPDTNVECDFEEEDFQCGYINGTHYSEDGWVTVLYNSDNMAAMAGTDTGKFLWSESVKDRTALISPKFEVNATSCITFQYYTKFQDSNTSSLSVYASPVETDGGLNRSRLWSINRDSVGWKLGLLELTGNALRVHLNIVNVLGQVGLDKFNIASGKCPELSCPAGQFSCGDYCIDISFFPSCQLDCLVVEERDFSDTAQSLRSRPIQDITIFPV</sequence>
<keyword evidence="3" id="KW-0812">Transmembrane</keyword>
<dbReference type="PRINTS" id="PR00258">
    <property type="entry name" value="SPERACTRCPTR"/>
</dbReference>
<dbReference type="PROSITE" id="PS01209">
    <property type="entry name" value="LDLRA_1"/>
    <property type="match status" value="1"/>
</dbReference>
<dbReference type="InterPro" id="IPR036772">
    <property type="entry name" value="SRCR-like_dom_sf"/>
</dbReference>
<dbReference type="Gene3D" id="1.10.2000.10">
    <property type="entry name" value="Frizzled cysteine-rich domain"/>
    <property type="match status" value="1"/>
</dbReference>
<dbReference type="Pfam" id="PF07679">
    <property type="entry name" value="I-set"/>
    <property type="match status" value="1"/>
</dbReference>
<evidence type="ECO:0000259" key="16">
    <source>
        <dbReference type="PROSITE" id="PS50038"/>
    </source>
</evidence>
<evidence type="ECO:0000256" key="5">
    <source>
        <dbReference type="ARBA" id="ARBA00022737"/>
    </source>
</evidence>
<dbReference type="SUPFAM" id="SSF63501">
    <property type="entry name" value="Frizzled cysteine-rich domain"/>
    <property type="match status" value="1"/>
</dbReference>
<dbReference type="SUPFAM" id="SSF56487">
    <property type="entry name" value="SRCR-like"/>
    <property type="match status" value="2"/>
</dbReference>
<evidence type="ECO:0000256" key="1">
    <source>
        <dbReference type="ARBA" id="ARBA00004401"/>
    </source>
</evidence>
<feature type="domain" description="MAM" evidence="17">
    <location>
        <begin position="624"/>
        <end position="783"/>
    </location>
</feature>
<dbReference type="PROSITE" id="PS50287">
    <property type="entry name" value="SRCR_2"/>
    <property type="match status" value="1"/>
</dbReference>
<dbReference type="InterPro" id="IPR020067">
    <property type="entry name" value="Frizzled_dom"/>
</dbReference>
<dbReference type="PROSITE" id="PS50060">
    <property type="entry name" value="MAM_2"/>
    <property type="match status" value="10"/>
</dbReference>
<keyword evidence="11 15" id="KW-1015">Disulfide bond</keyword>
<dbReference type="InterPro" id="IPR013783">
    <property type="entry name" value="Ig-like_fold"/>
</dbReference>
<evidence type="ECO:0000313" key="20">
    <source>
        <dbReference type="EMBL" id="VDI24016.1"/>
    </source>
</evidence>
<comment type="caution">
    <text evidence="20">The sequence shown here is derived from an EMBL/GenBank/DDBJ whole genome shotgun (WGS) entry which is preliminary data.</text>
</comment>
<dbReference type="PROSITE" id="PS50068">
    <property type="entry name" value="LDLRA_2"/>
    <property type="match status" value="3"/>
</dbReference>
<keyword evidence="6" id="KW-0378">Hydrolase</keyword>
<dbReference type="InterPro" id="IPR036179">
    <property type="entry name" value="Ig-like_dom_sf"/>
</dbReference>
<evidence type="ECO:0000256" key="3">
    <source>
        <dbReference type="ARBA" id="ARBA00022692"/>
    </source>
</evidence>
<feature type="domain" description="MAM" evidence="17">
    <location>
        <begin position="2620"/>
        <end position="2773"/>
    </location>
</feature>
<dbReference type="PROSITE" id="PS50835">
    <property type="entry name" value="IG_LIKE"/>
    <property type="match status" value="1"/>
</dbReference>
<organism evidence="20 21">
    <name type="scientific">Mytilus galloprovincialis</name>
    <name type="common">Mediterranean mussel</name>
    <dbReference type="NCBI Taxonomy" id="29158"/>
    <lineage>
        <taxon>Eukaryota</taxon>
        <taxon>Metazoa</taxon>
        <taxon>Spiralia</taxon>
        <taxon>Lophotrochozoa</taxon>
        <taxon>Mollusca</taxon>
        <taxon>Bivalvia</taxon>
        <taxon>Autobranchia</taxon>
        <taxon>Pteriomorphia</taxon>
        <taxon>Mytilida</taxon>
        <taxon>Mytiloidea</taxon>
        <taxon>Mytilidae</taxon>
        <taxon>Mytilinae</taxon>
        <taxon>Mytilus</taxon>
    </lineage>
</organism>
<feature type="disulfide bond" evidence="14">
    <location>
        <begin position="1280"/>
        <end position="1295"/>
    </location>
</feature>
<evidence type="ECO:0000256" key="4">
    <source>
        <dbReference type="ARBA" id="ARBA00022729"/>
    </source>
</evidence>
<keyword evidence="2" id="KW-0645">Protease</keyword>
<feature type="domain" description="FZ" evidence="16">
    <location>
        <begin position="1735"/>
        <end position="1850"/>
    </location>
</feature>
<dbReference type="InterPro" id="IPR036790">
    <property type="entry name" value="Frizzled_dom_sf"/>
</dbReference>
<dbReference type="SUPFAM" id="SSF49899">
    <property type="entry name" value="Concanavalin A-like lectins/glucanases"/>
    <property type="match status" value="10"/>
</dbReference>
<evidence type="ECO:0000256" key="7">
    <source>
        <dbReference type="ARBA" id="ARBA00022825"/>
    </source>
</evidence>
<dbReference type="SMART" id="SM00202">
    <property type="entry name" value="SR"/>
    <property type="match status" value="1"/>
</dbReference>
<dbReference type="EMBL" id="UYJE01004001">
    <property type="protein sequence ID" value="VDI24016.1"/>
    <property type="molecule type" value="Genomic_DNA"/>
</dbReference>
<evidence type="ECO:0000259" key="17">
    <source>
        <dbReference type="PROSITE" id="PS50060"/>
    </source>
</evidence>
<keyword evidence="8" id="KW-0735">Signal-anchor</keyword>
<keyword evidence="7" id="KW-0720">Serine protease</keyword>
<evidence type="ECO:0000256" key="14">
    <source>
        <dbReference type="PROSITE-ProRule" id="PRU00124"/>
    </source>
</evidence>
<dbReference type="Pfam" id="PF00530">
    <property type="entry name" value="SRCR"/>
    <property type="match status" value="1"/>
</dbReference>
<name>A0A8B6DTX3_MYTGA</name>
<evidence type="ECO:0000256" key="11">
    <source>
        <dbReference type="ARBA" id="ARBA00023157"/>
    </source>
</evidence>
<feature type="domain" description="Ig-like" evidence="19">
    <location>
        <begin position="1502"/>
        <end position="1588"/>
    </location>
</feature>
<feature type="domain" description="MAM" evidence="17">
    <location>
        <begin position="2455"/>
        <end position="2617"/>
    </location>
</feature>
<feature type="domain" description="MAM" evidence="17">
    <location>
        <begin position="940"/>
        <end position="1079"/>
    </location>
</feature>
<dbReference type="GO" id="GO:0005886">
    <property type="term" value="C:plasma membrane"/>
    <property type="evidence" value="ECO:0007669"/>
    <property type="project" value="UniProtKB-SubCell"/>
</dbReference>
<dbReference type="PROSITE" id="PS50038">
    <property type="entry name" value="FZ"/>
    <property type="match status" value="1"/>
</dbReference>
<dbReference type="GO" id="GO:0006508">
    <property type="term" value="P:proteolysis"/>
    <property type="evidence" value="ECO:0007669"/>
    <property type="project" value="UniProtKB-KW"/>
</dbReference>
<dbReference type="PANTHER" id="PTHR23282">
    <property type="entry name" value="APICAL ENDOSOMAL GLYCOPROTEIN PRECURSOR"/>
    <property type="match status" value="1"/>
</dbReference>
<dbReference type="GO" id="GO:0008236">
    <property type="term" value="F:serine-type peptidase activity"/>
    <property type="evidence" value="ECO:0007669"/>
    <property type="project" value="UniProtKB-KW"/>
</dbReference>
<feature type="domain" description="MAM" evidence="17">
    <location>
        <begin position="2279"/>
        <end position="2450"/>
    </location>
</feature>
<dbReference type="SUPFAM" id="SSF57424">
    <property type="entry name" value="LDL receptor-like module"/>
    <property type="match status" value="3"/>
</dbReference>
<feature type="domain" description="MAM" evidence="17">
    <location>
        <begin position="289"/>
        <end position="448"/>
    </location>
</feature>
<keyword evidence="4" id="KW-0732">Signal</keyword>
<evidence type="ECO:0000256" key="8">
    <source>
        <dbReference type="ARBA" id="ARBA00022968"/>
    </source>
</evidence>
<accession>A0A8B6DTX3</accession>
<dbReference type="Pfam" id="PF00629">
    <property type="entry name" value="MAM"/>
    <property type="match status" value="8"/>
</dbReference>
<evidence type="ECO:0000259" key="19">
    <source>
        <dbReference type="PROSITE" id="PS50835"/>
    </source>
</evidence>
<comment type="caution">
    <text evidence="15">Lacks conserved residue(s) required for the propagation of feature annotation.</text>
</comment>
<evidence type="ECO:0000259" key="18">
    <source>
        <dbReference type="PROSITE" id="PS50287"/>
    </source>
</evidence>
<dbReference type="SMART" id="SM00192">
    <property type="entry name" value="LDLa"/>
    <property type="match status" value="3"/>
</dbReference>
<keyword evidence="12" id="KW-0325">Glycoprotein</keyword>
<dbReference type="InterPro" id="IPR001190">
    <property type="entry name" value="SRCR"/>
</dbReference>
<dbReference type="InterPro" id="IPR002172">
    <property type="entry name" value="LDrepeatLR_classA_rpt"/>
</dbReference>
<dbReference type="InterPro" id="IPR013320">
    <property type="entry name" value="ConA-like_dom_sf"/>
</dbReference>
<evidence type="ECO:0000256" key="2">
    <source>
        <dbReference type="ARBA" id="ARBA00022670"/>
    </source>
</evidence>
<dbReference type="InterPro" id="IPR023415">
    <property type="entry name" value="LDLR_class-A_CS"/>
</dbReference>
<dbReference type="OrthoDB" id="6125414at2759"/>
<dbReference type="FunFam" id="3.10.250.10:FF:000016">
    <property type="entry name" value="Scavenger receptor cysteine-rich protein type 12"/>
    <property type="match status" value="1"/>
</dbReference>
<dbReference type="Pfam" id="PF00057">
    <property type="entry name" value="Ldl_recept_a"/>
    <property type="match status" value="1"/>
</dbReference>
<evidence type="ECO:0000256" key="15">
    <source>
        <dbReference type="PROSITE-ProRule" id="PRU00196"/>
    </source>
</evidence>
<reference evidence="20" key="1">
    <citation type="submission" date="2018-11" db="EMBL/GenBank/DDBJ databases">
        <authorList>
            <person name="Alioto T."/>
            <person name="Alioto T."/>
        </authorList>
    </citation>
    <scope>NUCLEOTIDE SEQUENCE</scope>
</reference>
<evidence type="ECO:0000256" key="10">
    <source>
        <dbReference type="ARBA" id="ARBA00023136"/>
    </source>
</evidence>
<proteinExistence type="predicted"/>
<dbReference type="Proteomes" id="UP000596742">
    <property type="component" value="Unassembled WGS sequence"/>
</dbReference>
<dbReference type="PANTHER" id="PTHR23282:SF101">
    <property type="entry name" value="MAM DOMAIN-CONTAINING PROTEIN"/>
    <property type="match status" value="1"/>
</dbReference>
<feature type="disulfide bond" evidence="14">
    <location>
        <begin position="1102"/>
        <end position="1117"/>
    </location>
</feature>
<dbReference type="Pfam" id="PF01392">
    <property type="entry name" value="Fz"/>
    <property type="match status" value="1"/>
</dbReference>
<gene>
    <name evidence="20" type="ORF">MGAL_10B035874</name>
</gene>
<evidence type="ECO:0000256" key="12">
    <source>
        <dbReference type="ARBA" id="ARBA00023180"/>
    </source>
</evidence>
<dbReference type="InterPro" id="IPR036055">
    <property type="entry name" value="LDL_receptor-like_sf"/>
</dbReference>
<dbReference type="CDD" id="cd07066">
    <property type="entry name" value="CRD_FZ"/>
    <property type="match status" value="1"/>
</dbReference>
<dbReference type="InterPro" id="IPR013098">
    <property type="entry name" value="Ig_I-set"/>
</dbReference>
<keyword evidence="9" id="KW-1133">Transmembrane helix</keyword>
<feature type="domain" description="MAM" evidence="17">
    <location>
        <begin position="457"/>
        <end position="622"/>
    </location>
</feature>
<evidence type="ECO:0000256" key="13">
    <source>
        <dbReference type="PROSITE-ProRule" id="PRU00090"/>
    </source>
</evidence>
<feature type="disulfide bond" evidence="15">
    <location>
        <begin position="144"/>
        <end position="154"/>
    </location>
</feature>
<dbReference type="InterPro" id="IPR051560">
    <property type="entry name" value="MAM_domain-containing"/>
</dbReference>
<dbReference type="Pfam" id="PF08205">
    <property type="entry name" value="C2-set_2"/>
    <property type="match status" value="1"/>
</dbReference>
<dbReference type="PRINTS" id="PR00261">
    <property type="entry name" value="LDLRECEPTOR"/>
</dbReference>
<evidence type="ECO:0000256" key="9">
    <source>
        <dbReference type="ARBA" id="ARBA00022989"/>
    </source>
</evidence>
<feature type="disulfide bond" evidence="14">
    <location>
        <begin position="21"/>
        <end position="36"/>
    </location>
</feature>
<feature type="domain" description="MAM" evidence="17">
    <location>
        <begin position="2117"/>
        <end position="2277"/>
    </location>
</feature>
<evidence type="ECO:0000313" key="21">
    <source>
        <dbReference type="Proteomes" id="UP000596742"/>
    </source>
</evidence>
<dbReference type="Gene3D" id="2.60.120.200">
    <property type="match status" value="10"/>
</dbReference>
<evidence type="ECO:0000256" key="6">
    <source>
        <dbReference type="ARBA" id="ARBA00022801"/>
    </source>
</evidence>
<keyword evidence="10" id="KW-0472">Membrane</keyword>
<feature type="disulfide bond" evidence="13">
    <location>
        <begin position="1806"/>
        <end position="1847"/>
    </location>
</feature>
<protein>
    <submittedName>
        <fullName evidence="20">Uncharacterized protein</fullName>
    </submittedName>
</protein>
<dbReference type="Gene3D" id="3.10.250.10">
    <property type="entry name" value="SRCR-like domain"/>
    <property type="match status" value="1"/>
</dbReference>
<dbReference type="InterPro" id="IPR000998">
    <property type="entry name" value="MAM_dom"/>
</dbReference>